<name>A0ABV0CYT4_9SPHN</name>
<keyword evidence="4" id="KW-1185">Reference proteome</keyword>
<feature type="domain" description="Glycosyltransferase subfamily 4-like N-terminal" evidence="2">
    <location>
        <begin position="16"/>
        <end position="163"/>
    </location>
</feature>
<dbReference type="PANTHER" id="PTHR12526">
    <property type="entry name" value="GLYCOSYLTRANSFERASE"/>
    <property type="match status" value="1"/>
</dbReference>
<gene>
    <name evidence="3" type="ORF">ABDJ38_12620</name>
</gene>
<dbReference type="SUPFAM" id="SSF53756">
    <property type="entry name" value="UDP-Glycosyltransferase/glycogen phosphorylase"/>
    <property type="match status" value="1"/>
</dbReference>
<dbReference type="Pfam" id="PF13579">
    <property type="entry name" value="Glyco_trans_4_4"/>
    <property type="match status" value="1"/>
</dbReference>
<evidence type="ECO:0000313" key="4">
    <source>
        <dbReference type="Proteomes" id="UP001484535"/>
    </source>
</evidence>
<dbReference type="Pfam" id="PF00534">
    <property type="entry name" value="Glycos_transf_1"/>
    <property type="match status" value="1"/>
</dbReference>
<dbReference type="Gene3D" id="3.40.50.2000">
    <property type="entry name" value="Glycogen Phosphorylase B"/>
    <property type="match status" value="2"/>
</dbReference>
<dbReference type="PANTHER" id="PTHR12526:SF638">
    <property type="entry name" value="SPORE COAT PROTEIN SA"/>
    <property type="match status" value="1"/>
</dbReference>
<organism evidence="3 4">
    <name type="scientific">Aurantiacibacter flavus</name>
    <dbReference type="NCBI Taxonomy" id="3145232"/>
    <lineage>
        <taxon>Bacteria</taxon>
        <taxon>Pseudomonadati</taxon>
        <taxon>Pseudomonadota</taxon>
        <taxon>Alphaproteobacteria</taxon>
        <taxon>Sphingomonadales</taxon>
        <taxon>Erythrobacteraceae</taxon>
        <taxon>Aurantiacibacter</taxon>
    </lineage>
</organism>
<dbReference type="CDD" id="cd03808">
    <property type="entry name" value="GT4_CapM-like"/>
    <property type="match status" value="1"/>
</dbReference>
<proteinExistence type="predicted"/>
<dbReference type="Proteomes" id="UP001484535">
    <property type="component" value="Unassembled WGS sequence"/>
</dbReference>
<dbReference type="EMBL" id="JBDLBR010000004">
    <property type="protein sequence ID" value="MEN7538018.1"/>
    <property type="molecule type" value="Genomic_DNA"/>
</dbReference>
<dbReference type="InterPro" id="IPR028098">
    <property type="entry name" value="Glyco_trans_4-like_N"/>
</dbReference>
<sequence length="386" mass="42550">MVLSSLAFSLVNFRGRLLEAMRQAGHEVVAVAPDDDPKVRARLEQMGVQFRTVPMARTGTNLVTDLKTIGAYVQLLREEAPDAVVAYTQKPIIYGGIACRLAGVKRYFALMSGLGYLFSDAASDRRLLKGLFCRLYRAGLKRAEKIFVFNSDDRPDMVAAGIVDPSSPVLEVPGSGVDLERFTQAPLPEGPLHFLMIGRLMRDKGVWEYAEAAAMIASRHPDVRFSLIGRMEPSNPTGLQAADLARLKSDYPVDLIDETDDVPSFLAKCHVFVLPTYYREGLPRAILEALAVGRAIVTTDMPGCRDAVTNGVNGFLVIPRDAQSLAEAMETLVENPQLVSDMSERSRQLAEDVYDVRRVNQLLMQEMGLLRDQAAPSRPTQVHEAT</sequence>
<reference evidence="3 4" key="1">
    <citation type="submission" date="2024-05" db="EMBL/GenBank/DDBJ databases">
        <authorList>
            <person name="Park S."/>
        </authorList>
    </citation>
    <scope>NUCLEOTIDE SEQUENCE [LARGE SCALE GENOMIC DNA]</scope>
    <source>
        <strain evidence="3 4">DGU5</strain>
    </source>
</reference>
<evidence type="ECO:0000259" key="1">
    <source>
        <dbReference type="Pfam" id="PF00534"/>
    </source>
</evidence>
<dbReference type="RefSeq" id="WP_346785687.1">
    <property type="nucleotide sequence ID" value="NZ_JBDLBR010000004.1"/>
</dbReference>
<dbReference type="InterPro" id="IPR001296">
    <property type="entry name" value="Glyco_trans_1"/>
</dbReference>
<evidence type="ECO:0000259" key="2">
    <source>
        <dbReference type="Pfam" id="PF13579"/>
    </source>
</evidence>
<evidence type="ECO:0000313" key="3">
    <source>
        <dbReference type="EMBL" id="MEN7538018.1"/>
    </source>
</evidence>
<feature type="domain" description="Glycosyl transferase family 1" evidence="1">
    <location>
        <begin position="184"/>
        <end position="348"/>
    </location>
</feature>
<accession>A0ABV0CYT4</accession>
<comment type="caution">
    <text evidence="3">The sequence shown here is derived from an EMBL/GenBank/DDBJ whole genome shotgun (WGS) entry which is preliminary data.</text>
</comment>
<protein>
    <submittedName>
        <fullName evidence="3">Glycosyltransferase family 4 protein</fullName>
    </submittedName>
</protein>